<evidence type="ECO:0000313" key="1">
    <source>
        <dbReference type="EMBL" id="QFZ27631.1"/>
    </source>
</evidence>
<name>A0ACD0WK64_CLALS</name>
<organism evidence="1 2">
    <name type="scientific">Clavispora lusitaniae</name>
    <name type="common">Candida lusitaniae</name>
    <dbReference type="NCBI Taxonomy" id="36911"/>
    <lineage>
        <taxon>Eukaryota</taxon>
        <taxon>Fungi</taxon>
        <taxon>Dikarya</taxon>
        <taxon>Ascomycota</taxon>
        <taxon>Saccharomycotina</taxon>
        <taxon>Pichiomycetes</taxon>
        <taxon>Metschnikowiaceae</taxon>
        <taxon>Clavispora</taxon>
    </lineage>
</organism>
<proteinExistence type="predicted"/>
<accession>A0ACD0WK64</accession>
<gene>
    <name evidence="1" type="ORF">EJF14_30611</name>
</gene>
<dbReference type="Proteomes" id="UP000326582">
    <property type="component" value="Chromosome 3"/>
</dbReference>
<dbReference type="EMBL" id="CP038486">
    <property type="protein sequence ID" value="QFZ27631.1"/>
    <property type="molecule type" value="Genomic_DNA"/>
</dbReference>
<protein>
    <submittedName>
        <fullName evidence="1">MIOREX complex component</fullName>
    </submittedName>
</protein>
<keyword evidence="2" id="KW-1185">Reference proteome</keyword>
<evidence type="ECO:0000313" key="2">
    <source>
        <dbReference type="Proteomes" id="UP000326582"/>
    </source>
</evidence>
<reference evidence="2" key="1">
    <citation type="journal article" date="2019" name="MBio">
        <title>Comparative genomics for the elucidation of multidrug resistance (MDR) in Candida lusitaniae.</title>
        <authorList>
            <person name="Kannan A."/>
            <person name="Asner S.A."/>
            <person name="Trachsel E."/>
            <person name="Kelly S."/>
            <person name="Parker J."/>
            <person name="Sanglard D."/>
        </authorList>
    </citation>
    <scope>NUCLEOTIDE SEQUENCE [LARGE SCALE GENOMIC DNA]</scope>
    <source>
        <strain evidence="2">P1</strain>
    </source>
</reference>
<sequence>MKLWRLSRAQPIVWARMNSVLARPPKKPLKPNLHTLRRSNPNDADSAILSLLEKHSQSPVGPAELQQHVRPVTSITVGGSINLGKVASILTSHGLNHRVVVEDEVLSWGGRHESDVMVLANGTLVGWGMTEAQMMKAHVPTIMDAVQERCEPESEEMDFVDLDTNASFMQGDILVLQSQQEEQQRLLEMAAFALGLSRATRLSVLEESLERHIRLTRENSEALSKGLRLDSKEEDILRMTGRLFLIRGKLNLYSELIETPDLYWSEPTLEKIYEAVSRRLDVSSRISIMNRKLDYMTEEQRALLGVLNEKKSTRLEWIIIVLIMVEVCFETFHFVEKWPRNEEERV</sequence>